<dbReference type="InterPro" id="IPR020846">
    <property type="entry name" value="MFS_dom"/>
</dbReference>
<evidence type="ECO:0000256" key="3">
    <source>
        <dbReference type="ARBA" id="ARBA00022475"/>
    </source>
</evidence>
<dbReference type="PANTHER" id="PTHR43266">
    <property type="entry name" value="MACROLIDE-EFFLUX PROTEIN"/>
    <property type="match status" value="1"/>
</dbReference>
<name>A0ABW5REK4_9BACL</name>
<dbReference type="Proteomes" id="UP001597497">
    <property type="component" value="Unassembled WGS sequence"/>
</dbReference>
<accession>A0ABW5REK4</accession>
<dbReference type="PANTHER" id="PTHR43266:SF7">
    <property type="entry name" value="TRANSPORTER, PUTATIVE-RELATED"/>
    <property type="match status" value="1"/>
</dbReference>
<dbReference type="EMBL" id="JBHUMM010000043">
    <property type="protein sequence ID" value="MFD2673101.1"/>
    <property type="molecule type" value="Genomic_DNA"/>
</dbReference>
<feature type="transmembrane region" description="Helical" evidence="7">
    <location>
        <begin position="225"/>
        <end position="247"/>
    </location>
</feature>
<dbReference type="InterPro" id="IPR010290">
    <property type="entry name" value="TM_effector"/>
</dbReference>
<evidence type="ECO:0000256" key="5">
    <source>
        <dbReference type="ARBA" id="ARBA00022989"/>
    </source>
</evidence>
<comment type="subcellular location">
    <subcellularLocation>
        <location evidence="1">Cell membrane</location>
        <topology evidence="1">Multi-pass membrane protein</topology>
    </subcellularLocation>
</comment>
<evidence type="ECO:0000259" key="8">
    <source>
        <dbReference type="PROSITE" id="PS50850"/>
    </source>
</evidence>
<feature type="transmembrane region" description="Helical" evidence="7">
    <location>
        <begin position="379"/>
        <end position="401"/>
    </location>
</feature>
<gene>
    <name evidence="9" type="ORF">ACFSUC_16135</name>
</gene>
<feature type="transmembrane region" description="Helical" evidence="7">
    <location>
        <begin position="18"/>
        <end position="43"/>
    </location>
</feature>
<evidence type="ECO:0000256" key="1">
    <source>
        <dbReference type="ARBA" id="ARBA00004651"/>
    </source>
</evidence>
<keyword evidence="6 7" id="KW-0472">Membrane</keyword>
<sequence length="408" mass="43795">MPQPVAASTSMWRNKKLLLVYGANTLSVMGDGFHSIALGFWILSTTGSALAMTAFMVTHMIISMLLGTFTGTIADRHSRRGIMLTSDALRFAFVIGIVLMMWLYPQFVLILVLSAMLGVVAQFHGPAFAASITTLAGKEQVEKATGMMQVTDTIARLIGLSMGGFLVAALGAQSALLIDAGTFFFSGLLIFAAGKFPSHKEESEEKVPFWSDLKKGFSYIRNHPFALSIAILMPTITFFFTSSMMLFQVTAVNLWNANAFEFGLIESAIPLGYACGAGIVIVLASKWGRRGWLLCTAVLCAGPILMFLSTMSGVYEALPFVFLLGVCLAFGMTVGITLLRTKTDEAYQGRIFGVIGSLSNVATPLGLGVSGFFADFYGADVVLLINGALLTLFALLCVLTLKPLRNAN</sequence>
<feature type="transmembrane region" description="Helical" evidence="7">
    <location>
        <begin position="351"/>
        <end position="373"/>
    </location>
</feature>
<feature type="domain" description="Major facilitator superfamily (MFS) profile" evidence="8">
    <location>
        <begin position="175"/>
        <end position="408"/>
    </location>
</feature>
<evidence type="ECO:0000256" key="6">
    <source>
        <dbReference type="ARBA" id="ARBA00023136"/>
    </source>
</evidence>
<dbReference type="SUPFAM" id="SSF103473">
    <property type="entry name" value="MFS general substrate transporter"/>
    <property type="match status" value="1"/>
</dbReference>
<feature type="transmembrane region" description="Helical" evidence="7">
    <location>
        <begin position="317"/>
        <end position="339"/>
    </location>
</feature>
<evidence type="ECO:0000256" key="7">
    <source>
        <dbReference type="SAM" id="Phobius"/>
    </source>
</evidence>
<keyword evidence="2" id="KW-0813">Transport</keyword>
<dbReference type="CDD" id="cd06173">
    <property type="entry name" value="MFS_MefA_like"/>
    <property type="match status" value="1"/>
</dbReference>
<dbReference type="RefSeq" id="WP_379930658.1">
    <property type="nucleotide sequence ID" value="NZ_JBHUMM010000043.1"/>
</dbReference>
<evidence type="ECO:0000313" key="10">
    <source>
        <dbReference type="Proteomes" id="UP001597497"/>
    </source>
</evidence>
<dbReference type="Pfam" id="PF05977">
    <property type="entry name" value="MFS_3"/>
    <property type="match status" value="1"/>
</dbReference>
<dbReference type="PRINTS" id="PR01988">
    <property type="entry name" value="EXPORTERBACE"/>
</dbReference>
<proteinExistence type="predicted"/>
<dbReference type="InterPro" id="IPR022324">
    <property type="entry name" value="Bacilysin_exporter_BacE_put"/>
</dbReference>
<protein>
    <submittedName>
        <fullName evidence="9">MFS transporter</fullName>
    </submittedName>
</protein>
<evidence type="ECO:0000256" key="4">
    <source>
        <dbReference type="ARBA" id="ARBA00022692"/>
    </source>
</evidence>
<feature type="transmembrane region" description="Helical" evidence="7">
    <location>
        <begin position="81"/>
        <end position="104"/>
    </location>
</feature>
<keyword evidence="3" id="KW-1003">Cell membrane</keyword>
<reference evidence="10" key="1">
    <citation type="journal article" date="2019" name="Int. J. Syst. Evol. Microbiol.">
        <title>The Global Catalogue of Microorganisms (GCM) 10K type strain sequencing project: providing services to taxonomists for standard genome sequencing and annotation.</title>
        <authorList>
            <consortium name="The Broad Institute Genomics Platform"/>
            <consortium name="The Broad Institute Genome Sequencing Center for Infectious Disease"/>
            <person name="Wu L."/>
            <person name="Ma J."/>
        </authorList>
    </citation>
    <scope>NUCLEOTIDE SEQUENCE [LARGE SCALE GENOMIC DNA]</scope>
    <source>
        <strain evidence="10">KCTC 33676</strain>
    </source>
</reference>
<organism evidence="9 10">
    <name type="scientific">Marinicrinis sediminis</name>
    <dbReference type="NCBI Taxonomy" id="1652465"/>
    <lineage>
        <taxon>Bacteria</taxon>
        <taxon>Bacillati</taxon>
        <taxon>Bacillota</taxon>
        <taxon>Bacilli</taxon>
        <taxon>Bacillales</taxon>
        <taxon>Paenibacillaceae</taxon>
    </lineage>
</organism>
<feature type="transmembrane region" description="Helical" evidence="7">
    <location>
        <begin position="267"/>
        <end position="284"/>
    </location>
</feature>
<keyword evidence="5 7" id="KW-1133">Transmembrane helix</keyword>
<feature type="transmembrane region" description="Helical" evidence="7">
    <location>
        <begin position="176"/>
        <end position="196"/>
    </location>
</feature>
<keyword evidence="4 7" id="KW-0812">Transmembrane</keyword>
<comment type="caution">
    <text evidence="9">The sequence shown here is derived from an EMBL/GenBank/DDBJ whole genome shotgun (WGS) entry which is preliminary data.</text>
</comment>
<dbReference type="InterPro" id="IPR036259">
    <property type="entry name" value="MFS_trans_sf"/>
</dbReference>
<evidence type="ECO:0000256" key="2">
    <source>
        <dbReference type="ARBA" id="ARBA00022448"/>
    </source>
</evidence>
<dbReference type="PROSITE" id="PS50850">
    <property type="entry name" value="MFS"/>
    <property type="match status" value="1"/>
</dbReference>
<feature type="transmembrane region" description="Helical" evidence="7">
    <location>
        <begin position="291"/>
        <end position="311"/>
    </location>
</feature>
<feature type="transmembrane region" description="Helical" evidence="7">
    <location>
        <begin position="49"/>
        <end position="69"/>
    </location>
</feature>
<dbReference type="Gene3D" id="1.20.1250.20">
    <property type="entry name" value="MFS general substrate transporter like domains"/>
    <property type="match status" value="1"/>
</dbReference>
<evidence type="ECO:0000313" key="9">
    <source>
        <dbReference type="EMBL" id="MFD2673101.1"/>
    </source>
</evidence>
<keyword evidence="10" id="KW-1185">Reference proteome</keyword>